<dbReference type="InterPro" id="IPR001080">
    <property type="entry name" value="3Fe4S_ferredoxin"/>
</dbReference>
<keyword evidence="4 8" id="KW-0249">Electron transport</keyword>
<sequence length="63" mass="6972">MSIEVDMDTCELHAQCVFAAPDVFSIDEDDELRYDPDPDPAHDDAVQRAALACPVQAIRLGIR</sequence>
<dbReference type="RefSeq" id="WP_153027129.1">
    <property type="nucleotide sequence ID" value="NZ_WIAO01000033.1"/>
</dbReference>
<evidence type="ECO:0000256" key="2">
    <source>
        <dbReference type="ARBA" id="ARBA00022448"/>
    </source>
</evidence>
<dbReference type="InterPro" id="IPR051269">
    <property type="entry name" value="Fe-S_cluster_ET"/>
</dbReference>
<dbReference type="Gene3D" id="3.30.70.20">
    <property type="match status" value="1"/>
</dbReference>
<organism evidence="9 10">
    <name type="scientific">Glycomyces albidus</name>
    <dbReference type="NCBI Taxonomy" id="2656774"/>
    <lineage>
        <taxon>Bacteria</taxon>
        <taxon>Bacillati</taxon>
        <taxon>Actinomycetota</taxon>
        <taxon>Actinomycetes</taxon>
        <taxon>Glycomycetales</taxon>
        <taxon>Glycomycetaceae</taxon>
        <taxon>Glycomyces</taxon>
    </lineage>
</organism>
<comment type="cofactor">
    <cofactor evidence="1">
        <name>[3Fe-4S] cluster</name>
        <dbReference type="ChEBI" id="CHEBI:21137"/>
    </cofactor>
</comment>
<evidence type="ECO:0000256" key="7">
    <source>
        <dbReference type="ARBA" id="ARBA00023291"/>
    </source>
</evidence>
<dbReference type="GO" id="GO:0051538">
    <property type="term" value="F:3 iron, 4 sulfur cluster binding"/>
    <property type="evidence" value="ECO:0007669"/>
    <property type="project" value="UniProtKB-KW"/>
</dbReference>
<evidence type="ECO:0000256" key="5">
    <source>
        <dbReference type="ARBA" id="ARBA00023004"/>
    </source>
</evidence>
<evidence type="ECO:0000256" key="6">
    <source>
        <dbReference type="ARBA" id="ARBA00023014"/>
    </source>
</evidence>
<keyword evidence="5 8" id="KW-0408">Iron</keyword>
<gene>
    <name evidence="9" type="ORF">GFD30_20975</name>
</gene>
<keyword evidence="3 8" id="KW-0479">Metal-binding</keyword>
<evidence type="ECO:0000256" key="8">
    <source>
        <dbReference type="RuleBase" id="RU368020"/>
    </source>
</evidence>
<keyword evidence="6 8" id="KW-0411">Iron-sulfur</keyword>
<evidence type="ECO:0000313" key="10">
    <source>
        <dbReference type="Proteomes" id="UP000477750"/>
    </source>
</evidence>
<evidence type="ECO:0000256" key="3">
    <source>
        <dbReference type="ARBA" id="ARBA00022723"/>
    </source>
</evidence>
<dbReference type="SUPFAM" id="SSF54862">
    <property type="entry name" value="4Fe-4S ferredoxins"/>
    <property type="match status" value="1"/>
</dbReference>
<dbReference type="EMBL" id="WIAO01000033">
    <property type="protein sequence ID" value="MQM28017.1"/>
    <property type="molecule type" value="Genomic_DNA"/>
</dbReference>
<evidence type="ECO:0000256" key="1">
    <source>
        <dbReference type="ARBA" id="ARBA00001927"/>
    </source>
</evidence>
<dbReference type="GO" id="GO:0009055">
    <property type="term" value="F:electron transfer activity"/>
    <property type="evidence" value="ECO:0007669"/>
    <property type="project" value="UniProtKB-UniRule"/>
</dbReference>
<dbReference type="Pfam" id="PF13370">
    <property type="entry name" value="Fer4_13"/>
    <property type="match status" value="1"/>
</dbReference>
<dbReference type="PANTHER" id="PTHR36923:SF3">
    <property type="entry name" value="FERREDOXIN"/>
    <property type="match status" value="1"/>
</dbReference>
<accession>A0A6L5GE96</accession>
<evidence type="ECO:0000256" key="4">
    <source>
        <dbReference type="ARBA" id="ARBA00022982"/>
    </source>
</evidence>
<proteinExistence type="predicted"/>
<keyword evidence="7" id="KW-0003">3Fe-4S</keyword>
<dbReference type="AlphaFoldDB" id="A0A6L5GE96"/>
<dbReference type="PANTHER" id="PTHR36923">
    <property type="entry name" value="FERREDOXIN"/>
    <property type="match status" value="1"/>
</dbReference>
<evidence type="ECO:0000313" key="9">
    <source>
        <dbReference type="EMBL" id="MQM28017.1"/>
    </source>
</evidence>
<reference evidence="9 10" key="1">
    <citation type="submission" date="2019-10" db="EMBL/GenBank/DDBJ databases">
        <title>Glycomyces albidus sp. nov., a novel actinomycete isolated from rhizosphere soil of wheat (Triticum aestivum L.).</title>
        <authorList>
            <person name="Qian L."/>
        </authorList>
    </citation>
    <scope>NUCLEOTIDE SEQUENCE [LARGE SCALE GENOMIC DNA]</scope>
    <source>
        <strain evidence="9 10">NEAU-7082</strain>
    </source>
</reference>
<comment type="function">
    <text evidence="8">Ferredoxins are iron-sulfur proteins that transfer electrons in a wide variety of metabolic reactions.</text>
</comment>
<dbReference type="Proteomes" id="UP000477750">
    <property type="component" value="Unassembled WGS sequence"/>
</dbReference>
<dbReference type="GO" id="GO:0005506">
    <property type="term" value="F:iron ion binding"/>
    <property type="evidence" value="ECO:0007669"/>
    <property type="project" value="UniProtKB-UniRule"/>
</dbReference>
<keyword evidence="2 8" id="KW-0813">Transport</keyword>
<keyword evidence="10" id="KW-1185">Reference proteome</keyword>
<dbReference type="PRINTS" id="PR00352">
    <property type="entry name" value="3FE4SFRDOXIN"/>
</dbReference>
<name>A0A6L5GE96_9ACTN</name>
<protein>
    <recommendedName>
        <fullName evidence="8">Ferredoxin</fullName>
    </recommendedName>
</protein>
<comment type="caution">
    <text evidence="9">The sequence shown here is derived from an EMBL/GenBank/DDBJ whole genome shotgun (WGS) entry which is preliminary data.</text>
</comment>